<dbReference type="RefSeq" id="WP_025408902.1">
    <property type="nucleotide sequence ID" value="NZ_CP005766.1"/>
</dbReference>
<reference evidence="1" key="1">
    <citation type="submission" date="2013-04" db="EMBL/GenBank/DDBJ databases">
        <title>Comparative Genomics of Relapsing Fever Spirochetes.</title>
        <authorList>
            <person name="Schwan T.G."/>
            <person name="Raffel S.J."/>
            <person name="Porcella S.F."/>
            <person name="Martens C.A."/>
            <person name="Bruno D.P."/>
            <person name="Ricklefs S.M."/>
            <person name="Barbian K.B."/>
        </authorList>
    </citation>
    <scope>NUCLEOTIDE SEQUENCE</scope>
    <source>
        <strain evidence="1">Co53</strain>
        <plasmid evidence="1">unnamed</plasmid>
    </source>
</reference>
<geneLocation type="plasmid" evidence="1">
    <name>unnamed</name>
</geneLocation>
<protein>
    <submittedName>
        <fullName evidence="1">Uncharacterized protein</fullName>
    </submittedName>
</protein>
<proteinExistence type="predicted"/>
<keyword evidence="1" id="KW-0614">Plasmid</keyword>
<accession>W5SXR8</accession>
<dbReference type="HOGENOM" id="CLU_2803928_0_0_12"/>
<sequence length="67" mass="6982">MDLFVLISCGSSGTSLKAGQALISSVDDLAKVIRQKLSTDVNGALTVVTIRLNEGLIARDIAGNTSY</sequence>
<evidence type="ECO:0000313" key="1">
    <source>
        <dbReference type="EMBL" id="AHH11705.1"/>
    </source>
</evidence>
<dbReference type="EMBL" id="CP005766">
    <property type="protein sequence ID" value="AHH11705.1"/>
    <property type="molecule type" value="Genomic_DNA"/>
</dbReference>
<name>W5SXR8_9SPIR</name>
<gene>
    <name evidence="1" type="ORF">BCO_0900129</name>
</gene>
<dbReference type="AlphaFoldDB" id="W5SXR8"/>
<organism evidence="1">
    <name type="scientific">Borrelia coriaceae ATCC 43381</name>
    <dbReference type="NCBI Taxonomy" id="1408429"/>
    <lineage>
        <taxon>Bacteria</taxon>
        <taxon>Pseudomonadati</taxon>
        <taxon>Spirochaetota</taxon>
        <taxon>Spirochaetia</taxon>
        <taxon>Spirochaetales</taxon>
        <taxon>Borreliaceae</taxon>
        <taxon>Borrelia</taxon>
    </lineage>
</organism>